<dbReference type="InterPro" id="IPR029063">
    <property type="entry name" value="SAM-dependent_MTases_sf"/>
</dbReference>
<dbReference type="Proteomes" id="UP000268059">
    <property type="component" value="Chromosome"/>
</dbReference>
<protein>
    <submittedName>
        <fullName evidence="2">Methyltransferase</fullName>
    </submittedName>
</protein>
<dbReference type="FunCoup" id="A0A3G9J3C5">
    <property type="interactions" value="44"/>
</dbReference>
<dbReference type="PROSITE" id="PS00092">
    <property type="entry name" value="N6_MTASE"/>
    <property type="match status" value="1"/>
</dbReference>
<evidence type="ECO:0000313" key="3">
    <source>
        <dbReference type="Proteomes" id="UP000268059"/>
    </source>
</evidence>
<feature type="domain" description="Methyltransferase small" evidence="1">
    <location>
        <begin position="31"/>
        <end position="170"/>
    </location>
</feature>
<dbReference type="Pfam" id="PF05175">
    <property type="entry name" value="MTS"/>
    <property type="match status" value="1"/>
</dbReference>
<dbReference type="GO" id="GO:0032259">
    <property type="term" value="P:methylation"/>
    <property type="evidence" value="ECO:0007669"/>
    <property type="project" value="UniProtKB-KW"/>
</dbReference>
<dbReference type="InterPro" id="IPR050210">
    <property type="entry name" value="tRNA_Adenine-N(6)_MTase"/>
</dbReference>
<evidence type="ECO:0000259" key="1">
    <source>
        <dbReference type="Pfam" id="PF05175"/>
    </source>
</evidence>
<keyword evidence="2" id="KW-0489">Methyltransferase</keyword>
<dbReference type="InterPro" id="IPR002052">
    <property type="entry name" value="DNA_methylase_N6_adenine_CS"/>
</dbReference>
<reference evidence="2 3" key="1">
    <citation type="submission" date="2018-11" db="EMBL/GenBank/DDBJ databases">
        <title>Novel Erysipelotrichaceae bacterium isolated from small intestine of a swine.</title>
        <authorList>
            <person name="Kim J.S."/>
            <person name="Choe H."/>
            <person name="Lee Y.R."/>
            <person name="Kim K.M."/>
            <person name="Park D.S."/>
        </authorList>
    </citation>
    <scope>NUCLEOTIDE SEQUENCE [LARGE SCALE GENOMIC DNA]</scope>
    <source>
        <strain evidence="2 3">SG0102</strain>
    </source>
</reference>
<accession>A0A3G9J3C5</accession>
<gene>
    <name evidence="2" type="ORF">SG0102_00160</name>
</gene>
<dbReference type="GO" id="GO:0008757">
    <property type="term" value="F:S-adenosylmethionine-dependent methyltransferase activity"/>
    <property type="evidence" value="ECO:0007669"/>
    <property type="project" value="UniProtKB-ARBA"/>
</dbReference>
<name>A0A3G9J3C5_9FIRM</name>
<dbReference type="PANTHER" id="PTHR47739:SF1">
    <property type="entry name" value="TRNA1(VAL) (ADENINE(37)-N6)-METHYLTRANSFERASE"/>
    <property type="match status" value="1"/>
</dbReference>
<dbReference type="CDD" id="cd02440">
    <property type="entry name" value="AdoMet_MTases"/>
    <property type="match status" value="1"/>
</dbReference>
<dbReference type="GO" id="GO:0003676">
    <property type="term" value="F:nucleic acid binding"/>
    <property type="evidence" value="ECO:0007669"/>
    <property type="project" value="InterPro"/>
</dbReference>
<sequence>MKNEVTNYLLAYEHMTIIQRTDMFTFSLDTVLLAHFAQITKGVDCIVDFGTNNAAIPLILSTRTKKKIIGVEIQEEAVELAKRNIAINHLEDQVEIVHDDIKHFAYVHKPVKLIVCNPPFFKLGERSNVNESKYLTIARHETMITLEEIIKCASHMLENSGRLAMVYRPDRLIETMNLMQKYDIEPKRLRLVYPKMGRNCDTFLIEGVKKGRTGLTIEAPLYTHKEDNHYTDEIQKYFGEKNV</sequence>
<dbReference type="EMBL" id="AP019309">
    <property type="protein sequence ID" value="BBH25082.1"/>
    <property type="molecule type" value="Genomic_DNA"/>
</dbReference>
<dbReference type="GO" id="GO:0008170">
    <property type="term" value="F:N-methyltransferase activity"/>
    <property type="evidence" value="ECO:0007669"/>
    <property type="project" value="UniProtKB-ARBA"/>
</dbReference>
<proteinExistence type="predicted"/>
<dbReference type="PANTHER" id="PTHR47739">
    <property type="entry name" value="TRNA1(VAL) (ADENINE(37)-N6)-METHYLTRANSFERASE"/>
    <property type="match status" value="1"/>
</dbReference>
<dbReference type="RefSeq" id="WP_125118064.1">
    <property type="nucleotide sequence ID" value="NZ_AP019309.1"/>
</dbReference>
<keyword evidence="2" id="KW-0808">Transferase</keyword>
<dbReference type="InParanoid" id="A0A3G9J3C5"/>
<evidence type="ECO:0000313" key="2">
    <source>
        <dbReference type="EMBL" id="BBH25082.1"/>
    </source>
</evidence>
<dbReference type="SUPFAM" id="SSF53335">
    <property type="entry name" value="S-adenosyl-L-methionine-dependent methyltransferases"/>
    <property type="match status" value="1"/>
</dbReference>
<dbReference type="AlphaFoldDB" id="A0A3G9J3C5"/>
<keyword evidence="3" id="KW-1185">Reference proteome</keyword>
<organism evidence="2 3">
    <name type="scientific">Intestinibaculum porci</name>
    <dbReference type="NCBI Taxonomy" id="2487118"/>
    <lineage>
        <taxon>Bacteria</taxon>
        <taxon>Bacillati</taxon>
        <taxon>Bacillota</taxon>
        <taxon>Erysipelotrichia</taxon>
        <taxon>Erysipelotrichales</taxon>
        <taxon>Erysipelotrichaceae</taxon>
        <taxon>Intestinibaculum</taxon>
    </lineage>
</organism>
<dbReference type="OrthoDB" id="9777257at2"/>
<dbReference type="InterPro" id="IPR007848">
    <property type="entry name" value="Small_mtfrase_dom"/>
</dbReference>
<dbReference type="KEGG" id="ebm:SG0102_00160"/>
<dbReference type="Gene3D" id="3.40.50.150">
    <property type="entry name" value="Vaccinia Virus protein VP39"/>
    <property type="match status" value="1"/>
</dbReference>